<dbReference type="InterPro" id="IPR036259">
    <property type="entry name" value="MFS_trans_sf"/>
</dbReference>
<evidence type="ECO:0000313" key="8">
    <source>
        <dbReference type="EMBL" id="EAZ38982.1"/>
    </source>
</evidence>
<name>A3BHE3_ORYSJ</name>
<feature type="transmembrane region" description="Helical" evidence="7">
    <location>
        <begin position="161"/>
        <end position="184"/>
    </location>
</feature>
<evidence type="ECO:0000256" key="1">
    <source>
        <dbReference type="ARBA" id="ARBA00004141"/>
    </source>
</evidence>
<feature type="transmembrane region" description="Helical" evidence="7">
    <location>
        <begin position="356"/>
        <end position="376"/>
    </location>
</feature>
<dbReference type="PANTHER" id="PTHR11654">
    <property type="entry name" value="OLIGOPEPTIDE TRANSPORTER-RELATED"/>
    <property type="match status" value="1"/>
</dbReference>
<feature type="transmembrane region" description="Helical" evidence="7">
    <location>
        <begin position="566"/>
        <end position="589"/>
    </location>
</feature>
<feature type="compositionally biased region" description="Acidic residues" evidence="6">
    <location>
        <begin position="596"/>
        <end position="608"/>
    </location>
</feature>
<sequence>MTLPPSVSGSGGGGDLEAHLDGDVGNGNARSDSAAAAAAPELRYRGWKAMPFVIGNETFEKLGSIGTAANLMVYLTTVFHMSSLDAAVALNVFAGTTNLATVVGAFASDLYLGRYATVAAGCVSTFIGMVILTMTAGVPALHPPPCGEGRCLGATRGQLAVLGLAFAFIVAGAGGIRPCSLPFGADQFDPRTESGRRGINSFFNWYYFTLTIAVCASSTAIVYVQSSVSWWVGLAIPAALMLASCALFFAGAGLYVRVRPEGSPFAGVARVAVAAFRKRSAAAPSDADESLFRTRHASGVVSRLPYTDQFRFLDKAAVVVDAKSEVGGDGHPKNPWRLCSLQQVEEAKCILRVVPVWLTCIVYYVAFAQTNTYVILQAAQSDRHLGGGGGAGSFEVPPGSFTVFPMLALAVWIPLYDRLVVPWARRLTGREGGITPLQRMGVGMALSVLAMLVAAMAEKRRRDLAAGSPSNTGRVSRQSAFWLVPQLAALGLSEAFNQVSQTEFYYREFPESMRSVAGSVLFSGLALSSYLSGVLVAAVERATRGASAGDDGGWLAEDLNKGRLDWFYLLIAAIGAANFLAFVACAKWYRYKGSDDDDDDDHEHEQEYEAAPSARPPSMSTGLALSSYLSGVLVAAVERATRGASAGDDGRWLAEDLNKGRLDWFYLLIAAIGAANFLAFVACAKWYRYKGSDDDDDDDHEHEQRKLCFMDSTPPTGRKRKRASGKQAILTTGVSSHSTGGTIRERQQRWRSIIKAKKGG</sequence>
<feature type="region of interest" description="Disordered" evidence="6">
    <location>
        <begin position="1"/>
        <end position="23"/>
    </location>
</feature>
<evidence type="ECO:0000256" key="3">
    <source>
        <dbReference type="ARBA" id="ARBA00022692"/>
    </source>
</evidence>
<feature type="transmembrane region" description="Helical" evidence="7">
    <location>
        <begin position="230"/>
        <end position="256"/>
    </location>
</feature>
<dbReference type="GO" id="GO:0022857">
    <property type="term" value="F:transmembrane transporter activity"/>
    <property type="evidence" value="ECO:0007669"/>
    <property type="project" value="InterPro"/>
</dbReference>
<evidence type="ECO:0000256" key="6">
    <source>
        <dbReference type="SAM" id="MobiDB-lite"/>
    </source>
</evidence>
<organism evidence="8">
    <name type="scientific">Oryza sativa subsp. japonica</name>
    <name type="common">Rice</name>
    <dbReference type="NCBI Taxonomy" id="39947"/>
    <lineage>
        <taxon>Eukaryota</taxon>
        <taxon>Viridiplantae</taxon>
        <taxon>Streptophyta</taxon>
        <taxon>Embryophyta</taxon>
        <taxon>Tracheophyta</taxon>
        <taxon>Spermatophyta</taxon>
        <taxon>Magnoliopsida</taxon>
        <taxon>Liliopsida</taxon>
        <taxon>Poales</taxon>
        <taxon>Poaceae</taxon>
        <taxon>BOP clade</taxon>
        <taxon>Oryzoideae</taxon>
        <taxon>Oryzeae</taxon>
        <taxon>Oryzinae</taxon>
        <taxon>Oryza</taxon>
        <taxon>Oryza sativa</taxon>
    </lineage>
</organism>
<comment type="subcellular location">
    <subcellularLocation>
        <location evidence="1">Membrane</location>
        <topology evidence="1">Multi-pass membrane protein</topology>
    </subcellularLocation>
</comment>
<feature type="transmembrane region" description="Helical" evidence="7">
    <location>
        <begin position="396"/>
        <end position="416"/>
    </location>
</feature>
<dbReference type="InterPro" id="IPR000109">
    <property type="entry name" value="POT_fam"/>
</dbReference>
<dbReference type="Proteomes" id="UP000007752">
    <property type="component" value="Chromosome 7"/>
</dbReference>
<feature type="compositionally biased region" description="Low complexity" evidence="6">
    <location>
        <begin position="731"/>
        <end position="742"/>
    </location>
</feature>
<dbReference type="CDD" id="cd17416">
    <property type="entry name" value="MFS_NPF1_2"/>
    <property type="match status" value="1"/>
</dbReference>
<feature type="transmembrane region" description="Helical" evidence="7">
    <location>
        <begin position="437"/>
        <end position="457"/>
    </location>
</feature>
<dbReference type="SUPFAM" id="SSF103473">
    <property type="entry name" value="MFS general substrate transporter"/>
    <property type="match status" value="1"/>
</dbReference>
<evidence type="ECO:0000256" key="2">
    <source>
        <dbReference type="ARBA" id="ARBA00005982"/>
    </source>
</evidence>
<evidence type="ECO:0000256" key="5">
    <source>
        <dbReference type="ARBA" id="ARBA00023136"/>
    </source>
</evidence>
<reference evidence="8" key="2">
    <citation type="submission" date="2008-12" db="EMBL/GenBank/DDBJ databases">
        <title>Improved gene annotation of the rice (Oryza sativa) genomes.</title>
        <authorList>
            <person name="Wang J."/>
            <person name="Li R."/>
            <person name="Fan W."/>
            <person name="Huang Q."/>
            <person name="Zhang J."/>
            <person name="Zhou Y."/>
            <person name="Hu Y."/>
            <person name="Zi S."/>
            <person name="Li J."/>
            <person name="Ni P."/>
            <person name="Zheng H."/>
            <person name="Zhang Y."/>
            <person name="Zhao M."/>
            <person name="Hao Q."/>
            <person name="McDermott J."/>
            <person name="Samudrala R."/>
            <person name="Kristiansen K."/>
            <person name="Wong G.K.-S."/>
        </authorList>
    </citation>
    <scope>NUCLEOTIDE SEQUENCE</scope>
</reference>
<keyword evidence="4 7" id="KW-1133">Transmembrane helix</keyword>
<evidence type="ECO:0000256" key="7">
    <source>
        <dbReference type="SAM" id="Phobius"/>
    </source>
</evidence>
<comment type="similarity">
    <text evidence="2">Belongs to the major facilitator superfamily. Proton-dependent oligopeptide transporter (POT/PTR) (TC 2.A.17) family.</text>
</comment>
<feature type="transmembrane region" description="Helical" evidence="7">
    <location>
        <begin position="664"/>
        <end position="684"/>
    </location>
</feature>
<evidence type="ECO:0000256" key="4">
    <source>
        <dbReference type="ARBA" id="ARBA00022989"/>
    </source>
</evidence>
<accession>A3BHE3</accession>
<dbReference type="GO" id="GO:0016020">
    <property type="term" value="C:membrane"/>
    <property type="evidence" value="ECO:0007669"/>
    <property type="project" value="UniProtKB-SubCell"/>
</dbReference>
<proteinExistence type="inferred from homology"/>
<keyword evidence="3 7" id="KW-0812">Transmembrane</keyword>
<keyword evidence="5 7" id="KW-0472">Membrane</keyword>
<dbReference type="EMBL" id="CM000144">
    <property type="protein sequence ID" value="EAZ38982.1"/>
    <property type="molecule type" value="Genomic_DNA"/>
</dbReference>
<feature type="transmembrane region" description="Helical" evidence="7">
    <location>
        <begin position="118"/>
        <end position="141"/>
    </location>
</feature>
<dbReference type="Pfam" id="PF00854">
    <property type="entry name" value="PTR2"/>
    <property type="match status" value="1"/>
</dbReference>
<reference evidence="8" key="1">
    <citation type="journal article" date="2005" name="PLoS Biol.">
        <title>The genomes of Oryza sativa: a history of duplications.</title>
        <authorList>
            <person name="Yu J."/>
            <person name="Wang J."/>
            <person name="Lin W."/>
            <person name="Li S."/>
            <person name="Li H."/>
            <person name="Zhou J."/>
            <person name="Ni P."/>
            <person name="Dong W."/>
            <person name="Hu S."/>
            <person name="Zeng C."/>
            <person name="Zhang J."/>
            <person name="Zhang Y."/>
            <person name="Li R."/>
            <person name="Xu Z."/>
            <person name="Li S."/>
            <person name="Li X."/>
            <person name="Zheng H."/>
            <person name="Cong L."/>
            <person name="Lin L."/>
            <person name="Yin J."/>
            <person name="Geng J."/>
            <person name="Li G."/>
            <person name="Shi J."/>
            <person name="Liu J."/>
            <person name="Lv H."/>
            <person name="Li J."/>
            <person name="Wang J."/>
            <person name="Deng Y."/>
            <person name="Ran L."/>
            <person name="Shi X."/>
            <person name="Wang X."/>
            <person name="Wu Q."/>
            <person name="Li C."/>
            <person name="Ren X."/>
            <person name="Wang J."/>
            <person name="Wang X."/>
            <person name="Li D."/>
            <person name="Liu D."/>
            <person name="Zhang X."/>
            <person name="Ji Z."/>
            <person name="Zhao W."/>
            <person name="Sun Y."/>
            <person name="Zhang Z."/>
            <person name="Bao J."/>
            <person name="Han Y."/>
            <person name="Dong L."/>
            <person name="Ji J."/>
            <person name="Chen P."/>
            <person name="Wu S."/>
            <person name="Liu J."/>
            <person name="Xiao Y."/>
            <person name="Bu D."/>
            <person name="Tan J."/>
            <person name="Yang L."/>
            <person name="Ye C."/>
            <person name="Zhang J."/>
            <person name="Xu J."/>
            <person name="Zhou Y."/>
            <person name="Yu Y."/>
            <person name="Zhang B."/>
            <person name="Zhuang S."/>
            <person name="Wei H."/>
            <person name="Liu B."/>
            <person name="Lei M."/>
            <person name="Yu H."/>
            <person name="Li Y."/>
            <person name="Xu H."/>
            <person name="Wei S."/>
            <person name="He X."/>
            <person name="Fang L."/>
            <person name="Zhang Z."/>
            <person name="Zhang Y."/>
            <person name="Huang X."/>
            <person name="Su Z."/>
            <person name="Tong W."/>
            <person name="Li J."/>
            <person name="Tong Z."/>
            <person name="Li S."/>
            <person name="Ye J."/>
            <person name="Wang L."/>
            <person name="Fang L."/>
            <person name="Lei T."/>
            <person name="Chen C."/>
            <person name="Chen H."/>
            <person name="Xu Z."/>
            <person name="Li H."/>
            <person name="Huang H."/>
            <person name="Zhang F."/>
            <person name="Xu H."/>
            <person name="Li N."/>
            <person name="Zhao C."/>
            <person name="Li S."/>
            <person name="Dong L."/>
            <person name="Huang Y."/>
            <person name="Li L."/>
            <person name="Xi Y."/>
            <person name="Qi Q."/>
            <person name="Li W."/>
            <person name="Zhang B."/>
            <person name="Hu W."/>
            <person name="Zhang Y."/>
            <person name="Tian X."/>
            <person name="Jiao Y."/>
            <person name="Liang X."/>
            <person name="Jin J."/>
            <person name="Gao L."/>
            <person name="Zheng W."/>
            <person name="Hao B."/>
            <person name="Liu S."/>
            <person name="Wang W."/>
            <person name="Yuan L."/>
            <person name="Cao M."/>
            <person name="McDermott J."/>
            <person name="Samudrala R."/>
            <person name="Wang J."/>
            <person name="Wong G.K."/>
            <person name="Yang H."/>
        </authorList>
    </citation>
    <scope>NUCLEOTIDE SEQUENCE [LARGE SCALE GENOMIC DNA]</scope>
</reference>
<gene>
    <name evidence="8" type="ORF">OsJ_23400</name>
</gene>
<dbReference type="AlphaFoldDB" id="A3BHE3"/>
<feature type="region of interest" description="Disordered" evidence="6">
    <location>
        <begin position="693"/>
        <end position="745"/>
    </location>
</feature>
<dbReference type="Gene3D" id="1.20.1250.20">
    <property type="entry name" value="MFS general substrate transporter like domains"/>
    <property type="match status" value="2"/>
</dbReference>
<feature type="transmembrane region" description="Helical" evidence="7">
    <location>
        <begin position="205"/>
        <end position="224"/>
    </location>
</feature>
<feature type="transmembrane region" description="Helical" evidence="7">
    <location>
        <begin position="86"/>
        <end position="106"/>
    </location>
</feature>
<protein>
    <submittedName>
        <fullName evidence="8">Uncharacterized protein</fullName>
    </submittedName>
</protein>
<feature type="region of interest" description="Disordered" evidence="6">
    <location>
        <begin position="596"/>
        <end position="619"/>
    </location>
</feature>
<feature type="transmembrane region" description="Helical" evidence="7">
    <location>
        <begin position="516"/>
        <end position="539"/>
    </location>
</feature>